<comment type="similarity">
    <text evidence="1">Belongs to the glycosyl hydrolase 13 family.</text>
</comment>
<sequence length="544" mass="63069">MPEKSWIQNAIIYQIYPLTFNYAKGSKSDPYKGAYGNLKGILEKLQFIKELGVDAIWISPFLKWNRNGFGYDITNYEEIDPMYGTVEDLKELTDAFHSKGIKVLTDHVINHCSMEHPWFKKSIKKEGPYTDFFVWADAKGTDHDGKPIPPNNWPSTWDSSGSSAWYWNEERQQFYMHSFDYTMPNLNINNPKVQDELLRISKYWFDLGIDGFRLDGTCHYGHDPDLRDNPYVNDDKENLNIKGSDREQKRIYDINQEIGYNFIERLKKLANTYNDPKVLLSEYTFDKGYDGNFNGRKYIRESACDTFYTGALRETLKEFKQGVEEMLKEQNNSSEQAISDNGSKINWALSNHDMERVSSRWFGKNATPEQLKLAMKLLLSLPGSICIFQGEELGLSNPDINKAKNPTNDPLKLSEIVGMPWDAARTSIPWTESGTNLWLKPTPEQCKLAASLQENQKDSMLHFTKEAIKWRKENKILNHIGYLDFINTENKNVIAFIRSDEQRKNKLALVFNFSNESATVEITDQKKIIDKISVEPFQMKQIYI</sequence>
<dbReference type="Gene3D" id="3.90.400.10">
    <property type="entry name" value="Oligo-1,6-glucosidase, Domain 2"/>
    <property type="match status" value="1"/>
</dbReference>
<comment type="caution">
    <text evidence="4">The sequence shown here is derived from an EMBL/GenBank/DDBJ whole genome shotgun (WGS) entry which is preliminary data.</text>
</comment>
<dbReference type="InterPro" id="IPR006047">
    <property type="entry name" value="GH13_cat_dom"/>
</dbReference>
<dbReference type="EMBL" id="MCOG01000113">
    <property type="protein sequence ID" value="ORY44616.1"/>
    <property type="molecule type" value="Genomic_DNA"/>
</dbReference>
<dbReference type="GO" id="GO:0000023">
    <property type="term" value="P:maltose metabolic process"/>
    <property type="evidence" value="ECO:0007669"/>
    <property type="project" value="UniProtKB-KW"/>
</dbReference>
<accession>A0A1Y2CCG1</accession>
<protein>
    <submittedName>
        <fullName evidence="4">Glycoside hydrolase</fullName>
    </submittedName>
</protein>
<dbReference type="GO" id="GO:0009313">
    <property type="term" value="P:oligosaccharide catabolic process"/>
    <property type="evidence" value="ECO:0007669"/>
    <property type="project" value="TreeGrafter"/>
</dbReference>
<evidence type="ECO:0000313" key="4">
    <source>
        <dbReference type="EMBL" id="ORY44616.1"/>
    </source>
</evidence>
<dbReference type="STRING" id="1754190.A0A1Y2CCG1"/>
<evidence type="ECO:0000256" key="2">
    <source>
        <dbReference type="ARBA" id="ARBA00026248"/>
    </source>
</evidence>
<organism evidence="4 5">
    <name type="scientific">Neocallimastix californiae</name>
    <dbReference type="NCBI Taxonomy" id="1754190"/>
    <lineage>
        <taxon>Eukaryota</taxon>
        <taxon>Fungi</taxon>
        <taxon>Fungi incertae sedis</taxon>
        <taxon>Chytridiomycota</taxon>
        <taxon>Chytridiomycota incertae sedis</taxon>
        <taxon>Neocallimastigomycetes</taxon>
        <taxon>Neocallimastigales</taxon>
        <taxon>Neocallimastigaceae</taxon>
        <taxon>Neocallimastix</taxon>
    </lineage>
</organism>
<keyword evidence="2" id="KW-0462">Maltose metabolism</keyword>
<dbReference type="SMART" id="SM00642">
    <property type="entry name" value="Aamy"/>
    <property type="match status" value="1"/>
</dbReference>
<dbReference type="GO" id="GO:0090599">
    <property type="term" value="F:alpha-glucosidase activity"/>
    <property type="evidence" value="ECO:0007669"/>
    <property type="project" value="UniProtKB-ARBA"/>
</dbReference>
<dbReference type="PANTHER" id="PTHR10357">
    <property type="entry name" value="ALPHA-AMYLASE FAMILY MEMBER"/>
    <property type="match status" value="1"/>
</dbReference>
<evidence type="ECO:0000259" key="3">
    <source>
        <dbReference type="SMART" id="SM00642"/>
    </source>
</evidence>
<dbReference type="Gene3D" id="3.20.20.80">
    <property type="entry name" value="Glycosidases"/>
    <property type="match status" value="1"/>
</dbReference>
<reference evidence="4 5" key="1">
    <citation type="submission" date="2016-08" db="EMBL/GenBank/DDBJ databases">
        <title>A Parts List for Fungal Cellulosomes Revealed by Comparative Genomics.</title>
        <authorList>
            <consortium name="DOE Joint Genome Institute"/>
            <person name="Haitjema C.H."/>
            <person name="Gilmore S.P."/>
            <person name="Henske J.K."/>
            <person name="Solomon K.V."/>
            <person name="De Groot R."/>
            <person name="Kuo A."/>
            <person name="Mondo S.J."/>
            <person name="Salamov A.A."/>
            <person name="Labutti K."/>
            <person name="Zhao Z."/>
            <person name="Chiniquy J."/>
            <person name="Barry K."/>
            <person name="Brewer H.M."/>
            <person name="Purvine S.O."/>
            <person name="Wright A.T."/>
            <person name="Boxma B."/>
            <person name="Van Alen T."/>
            <person name="Hackstein J.H."/>
            <person name="Baker S.E."/>
            <person name="Grigoriev I.V."/>
            <person name="O'Malley M.A."/>
        </authorList>
    </citation>
    <scope>NUCLEOTIDE SEQUENCE [LARGE SCALE GENOMIC DNA]</scope>
    <source>
        <strain evidence="4 5">G1</strain>
    </source>
</reference>
<dbReference type="InterPro" id="IPR045857">
    <property type="entry name" value="O16G_dom_2"/>
</dbReference>
<dbReference type="AlphaFoldDB" id="A0A1Y2CCG1"/>
<dbReference type="OrthoDB" id="1740265at2759"/>
<gene>
    <name evidence="4" type="ORF">LY90DRAFT_384994</name>
</gene>
<dbReference type="InterPro" id="IPR017853">
    <property type="entry name" value="GH"/>
</dbReference>
<evidence type="ECO:0000256" key="1">
    <source>
        <dbReference type="ARBA" id="ARBA00008061"/>
    </source>
</evidence>
<dbReference type="PANTHER" id="PTHR10357:SF179">
    <property type="entry name" value="NEUTRAL AND BASIC AMINO ACID TRANSPORT PROTEIN RBAT"/>
    <property type="match status" value="1"/>
</dbReference>
<keyword evidence="5" id="KW-1185">Reference proteome</keyword>
<dbReference type="Pfam" id="PF00128">
    <property type="entry name" value="Alpha-amylase"/>
    <property type="match status" value="1"/>
</dbReference>
<proteinExistence type="inferred from homology"/>
<dbReference type="GO" id="GO:0004556">
    <property type="term" value="F:alpha-amylase activity"/>
    <property type="evidence" value="ECO:0007669"/>
    <property type="project" value="TreeGrafter"/>
</dbReference>
<feature type="domain" description="Glycosyl hydrolase family 13 catalytic" evidence="3">
    <location>
        <begin position="14"/>
        <end position="425"/>
    </location>
</feature>
<dbReference type="Proteomes" id="UP000193920">
    <property type="component" value="Unassembled WGS sequence"/>
</dbReference>
<name>A0A1Y2CCG1_9FUNG</name>
<dbReference type="SUPFAM" id="SSF51445">
    <property type="entry name" value="(Trans)glycosidases"/>
    <property type="match status" value="1"/>
</dbReference>
<keyword evidence="4" id="KW-0378">Hydrolase</keyword>
<evidence type="ECO:0000313" key="5">
    <source>
        <dbReference type="Proteomes" id="UP000193920"/>
    </source>
</evidence>